<dbReference type="Gene3D" id="3.40.50.10180">
    <property type="entry name" value="Glycerate kinase, MOFRL-like N-terminal domain"/>
    <property type="match status" value="1"/>
</dbReference>
<reference evidence="3 4" key="1">
    <citation type="submission" date="2023-07" db="EMBL/GenBank/DDBJ databases">
        <title>Sorghum-associated microbial communities from plants grown in Nebraska, USA.</title>
        <authorList>
            <person name="Schachtman D."/>
        </authorList>
    </citation>
    <scope>NUCLEOTIDE SEQUENCE [LARGE SCALE GENOMIC DNA]</scope>
    <source>
        <strain evidence="3 4">DS1307</strain>
    </source>
</reference>
<evidence type="ECO:0000259" key="1">
    <source>
        <dbReference type="Pfam" id="PF05161"/>
    </source>
</evidence>
<dbReference type="EMBL" id="JAUSRF010000019">
    <property type="protein sequence ID" value="MDP9839790.1"/>
    <property type="molecule type" value="Genomic_DNA"/>
</dbReference>
<dbReference type="InterPro" id="IPR039760">
    <property type="entry name" value="MOFRL_protein"/>
</dbReference>
<evidence type="ECO:0000313" key="4">
    <source>
        <dbReference type="Proteomes" id="UP001241472"/>
    </source>
</evidence>
<dbReference type="InterPro" id="IPR007835">
    <property type="entry name" value="MOFRL"/>
</dbReference>
<evidence type="ECO:0000259" key="2">
    <source>
        <dbReference type="Pfam" id="PF13660"/>
    </source>
</evidence>
<sequence length="496" mass="51398">MQNISIRSPVKDVAASAFPGPARPIFAWRNNFVALAVASGNVGDPVRIMNGGAALPHHSIDVATNVRAMRQKSTMSWNDQAVRTLLRRMFDAAIESASPSAAVLRNLPPKPSGRCIVIGAGKASAAMAAALDAAWADVDVSGVVVTRYGHAVPTGRIRIIEASHPVPDEMSMEAGRLTLETVQGLSEEDLVIAMISGGGSALLVAPSADMTLADKQAVNQTLLKSGATIREMNAVRKHLSLVKGGRLAIAARPAKVITMVISDVPGDDPSDIASGPTVADASTLETVRDILQRRHIPLPPRAQAALDMAIETPKPVDLASDVRIIAAPSLALSAAARVAEAAGVRTLILGDALEGEAREMGTVMAGIALSARTRRVPVDGPAVILSGGEATVSIGAATPGRGGRNTEFLLGLAVALASTDGIWAIAGDTDGIDGTEDAAGAFVSPDTLTRSEKIDLDAKRHLAAHDSYSFFEGIGDLIKTGPTLTNVNDFRAIFVS</sequence>
<dbReference type="Gene3D" id="3.40.1480.10">
    <property type="entry name" value="MOFRL domain"/>
    <property type="match status" value="1"/>
</dbReference>
<evidence type="ECO:0000313" key="3">
    <source>
        <dbReference type="EMBL" id="MDP9839790.1"/>
    </source>
</evidence>
<protein>
    <submittedName>
        <fullName evidence="3">Hydroxypyruvate reductase</fullName>
        <ecNumber evidence="3">1.1.1.81</ecNumber>
    </submittedName>
</protein>
<dbReference type="InterPro" id="IPR038614">
    <property type="entry name" value="GK_N_sf"/>
</dbReference>
<dbReference type="InterPro" id="IPR025286">
    <property type="entry name" value="MOFRL_assoc_dom"/>
</dbReference>
<dbReference type="PANTHER" id="PTHR12227:SF0">
    <property type="entry name" value="GLYCERATE KINASE"/>
    <property type="match status" value="1"/>
</dbReference>
<dbReference type="Proteomes" id="UP001241472">
    <property type="component" value="Unassembled WGS sequence"/>
</dbReference>
<gene>
    <name evidence="3" type="ORF">J2T09_004570</name>
</gene>
<feature type="domain" description="MOFRL-associated" evidence="2">
    <location>
        <begin position="86"/>
        <end position="306"/>
    </location>
</feature>
<dbReference type="SUPFAM" id="SSF82544">
    <property type="entry name" value="GckA/TtuD-like"/>
    <property type="match status" value="1"/>
</dbReference>
<accession>A0ABT9PZ79</accession>
<dbReference type="EC" id="1.1.1.81" evidence="3"/>
<dbReference type="InterPro" id="IPR037035">
    <property type="entry name" value="GK-like_C_sf"/>
</dbReference>
<keyword evidence="4" id="KW-1185">Reference proteome</keyword>
<keyword evidence="3" id="KW-0560">Oxidoreductase</keyword>
<dbReference type="Pfam" id="PF05161">
    <property type="entry name" value="MOFRL"/>
    <property type="match status" value="1"/>
</dbReference>
<organism evidence="3 4">
    <name type="scientific">Neorhizobium huautlense</name>
    <dbReference type="NCBI Taxonomy" id="67774"/>
    <lineage>
        <taxon>Bacteria</taxon>
        <taxon>Pseudomonadati</taxon>
        <taxon>Pseudomonadota</taxon>
        <taxon>Alphaproteobacteria</taxon>
        <taxon>Hyphomicrobiales</taxon>
        <taxon>Rhizobiaceae</taxon>
        <taxon>Rhizobium/Agrobacterium group</taxon>
        <taxon>Neorhizobium</taxon>
    </lineage>
</organism>
<dbReference type="PANTHER" id="PTHR12227">
    <property type="entry name" value="GLYCERATE KINASE"/>
    <property type="match status" value="1"/>
</dbReference>
<name>A0ABT9PZ79_9HYPH</name>
<feature type="domain" description="MOFRL" evidence="1">
    <location>
        <begin position="383"/>
        <end position="489"/>
    </location>
</feature>
<comment type="caution">
    <text evidence="3">The sequence shown here is derived from an EMBL/GenBank/DDBJ whole genome shotgun (WGS) entry which is preliminary data.</text>
</comment>
<dbReference type="GO" id="GO:0016618">
    <property type="term" value="F:hydroxypyruvate reductase [NAD(P)H] activity"/>
    <property type="evidence" value="ECO:0007669"/>
    <property type="project" value="UniProtKB-EC"/>
</dbReference>
<dbReference type="Pfam" id="PF13660">
    <property type="entry name" value="DUF4147"/>
    <property type="match status" value="1"/>
</dbReference>
<proteinExistence type="predicted"/>